<evidence type="ECO:0000313" key="2">
    <source>
        <dbReference type="EMBL" id="TKC06646.1"/>
    </source>
</evidence>
<accession>A0A4V5NZ27</accession>
<proteinExistence type="predicted"/>
<comment type="caution">
    <text evidence="2">The sequence shown here is derived from an EMBL/GenBank/DDBJ whole genome shotgun (WGS) entry which is preliminary data.</text>
</comment>
<organism evidence="2 3">
    <name type="scientific">Pedobacter polaris</name>
    <dbReference type="NCBI Taxonomy" id="2571273"/>
    <lineage>
        <taxon>Bacteria</taxon>
        <taxon>Pseudomonadati</taxon>
        <taxon>Bacteroidota</taxon>
        <taxon>Sphingobacteriia</taxon>
        <taxon>Sphingobacteriales</taxon>
        <taxon>Sphingobacteriaceae</taxon>
        <taxon>Pedobacter</taxon>
    </lineage>
</organism>
<name>A0A4V5NZ27_9SPHI</name>
<dbReference type="OrthoDB" id="1364329at2"/>
<dbReference type="Proteomes" id="UP000309488">
    <property type="component" value="Unassembled WGS sequence"/>
</dbReference>
<dbReference type="AlphaFoldDB" id="A0A4V5NZ27"/>
<keyword evidence="1" id="KW-0472">Membrane</keyword>
<evidence type="ECO:0008006" key="4">
    <source>
        <dbReference type="Google" id="ProtNLM"/>
    </source>
</evidence>
<evidence type="ECO:0000256" key="1">
    <source>
        <dbReference type="SAM" id="Phobius"/>
    </source>
</evidence>
<feature type="transmembrane region" description="Helical" evidence="1">
    <location>
        <begin position="12"/>
        <end position="30"/>
    </location>
</feature>
<sequence length="170" mass="19223">MKTSIRLANSTILILGRMAKICFFMVLLVSCKNNEPAFVVMGDKMVTKDVKVNIGMLKDDGTTMTTMYYNGKSYQIKNHGTLRYAIYVSYKDSLFYRCEMDNLHGELKGESINEIIVKKSEDGAILASYRGLKESSDTAGIALRPWNNFVAELLLPSVEKVNFTAFYETR</sequence>
<keyword evidence="3" id="KW-1185">Reference proteome</keyword>
<protein>
    <recommendedName>
        <fullName evidence="4">Lipoprotein</fullName>
    </recommendedName>
</protein>
<keyword evidence="1" id="KW-0812">Transmembrane</keyword>
<reference evidence="2 3" key="1">
    <citation type="submission" date="2019-04" db="EMBL/GenBank/DDBJ databases">
        <title>Pedobacter sp. RP-3-22 sp. nov., isolated from Arctic soil.</title>
        <authorList>
            <person name="Dahal R.H."/>
            <person name="Kim D.-U."/>
        </authorList>
    </citation>
    <scope>NUCLEOTIDE SEQUENCE [LARGE SCALE GENOMIC DNA]</scope>
    <source>
        <strain evidence="2 3">RP-3-22</strain>
    </source>
</reference>
<evidence type="ECO:0000313" key="3">
    <source>
        <dbReference type="Proteomes" id="UP000309488"/>
    </source>
</evidence>
<dbReference type="RefSeq" id="WP_136842833.1">
    <property type="nucleotide sequence ID" value="NZ_SWBR01000004.1"/>
</dbReference>
<dbReference type="PROSITE" id="PS51257">
    <property type="entry name" value="PROKAR_LIPOPROTEIN"/>
    <property type="match status" value="1"/>
</dbReference>
<gene>
    <name evidence="2" type="ORF">FA048_15690</name>
</gene>
<dbReference type="EMBL" id="SWBR01000004">
    <property type="protein sequence ID" value="TKC06646.1"/>
    <property type="molecule type" value="Genomic_DNA"/>
</dbReference>
<keyword evidence="1" id="KW-1133">Transmembrane helix</keyword>